<dbReference type="NCBIfam" id="NF033708">
    <property type="entry name" value="T9SS_Cterm_ChiA"/>
    <property type="match status" value="1"/>
</dbReference>
<reference evidence="3" key="1">
    <citation type="submission" date="2016-10" db="EMBL/GenBank/DDBJ databases">
        <authorList>
            <person name="Varghese N."/>
            <person name="Submissions S."/>
        </authorList>
    </citation>
    <scope>NUCLEOTIDE SEQUENCE [LARGE SCALE GENOMIC DNA]</scope>
    <source>
        <strain evidence="3">CGMCC 1.8704</strain>
    </source>
</reference>
<evidence type="ECO:0000313" key="3">
    <source>
        <dbReference type="Proteomes" id="UP000198657"/>
    </source>
</evidence>
<dbReference type="Gene3D" id="2.80.10.50">
    <property type="match status" value="6"/>
</dbReference>
<accession>A0A1H8Q139</accession>
<dbReference type="STRING" id="604089.SAMN04487942_2857"/>
<dbReference type="Proteomes" id="UP000198657">
    <property type="component" value="Unassembled WGS sequence"/>
</dbReference>
<feature type="chain" id="PRO_5011611284" evidence="1">
    <location>
        <begin position="23"/>
        <end position="1284"/>
    </location>
</feature>
<organism evidence="2 3">
    <name type="scientific">Flavobacterium sinopsychrotolerans</name>
    <dbReference type="NCBI Taxonomy" id="604089"/>
    <lineage>
        <taxon>Bacteria</taxon>
        <taxon>Pseudomonadati</taxon>
        <taxon>Bacteroidota</taxon>
        <taxon>Flavobacteriia</taxon>
        <taxon>Flavobacteriales</taxon>
        <taxon>Flavobacteriaceae</taxon>
        <taxon>Flavobacterium</taxon>
    </lineage>
</organism>
<sequence>MKSKLLCFVVVFSLSIFNPASCQEGRVDATFNTYDDGLLGDGFDNTVRTVSIQSNGKLIVGGDFLNFNGAATPYLCRLLPDGTKDSSFNLGTGINGKVYCSLIQPDGKILLGGSFTLFNSQTTNRLLRLNTDGSLDMTFNTSIASSSGVIYSLALQSDGSIVIGGSFTNYNGNNVTRIARILANGNLDTTFVTGTGANGIIYAIQIQSNGKIILGGSFTLFNGILSNKIIRLNGDGSNDITFVTGIGFDDDVKTLAIQTDGRILIGGDFTKYDNLPNNRILRLNDDGSIDVSFIAGLGFSNGGVSVIKISTIGSIVLGGSFTGTYDGIAVNRLVLLEPNGVINLTFDSSSGPSSGTILTIAPELSGSWYVGGSFSIFDSQNQGRLAKIDAFGALDIGYLTAGVGFDNSVYKVISLSDTKTIVVGNFSKFNGLSAPKIARLLNNGSIDPSFNVSGSGADGLIKNAIVQPDNKIILAGNFLNYNGVLVNRITRILSDGSIDVSFNTGLGFNSQIYGIALQADGKIIVGGNFTKCNGVSVNRIARLLSDGTLDASFTTGLGADEIVESVIVQPDGKIVLGGRFLTFNGIVHNRIVRLNSDGSVDTGFFTGLGFDKNVYCIEKQSDGKLVLGGSFLNYNGSAAKRLLRLNPDGSLDTGFAAGTGFSNGDVRAILIQPDKRILVGGTFSGTYNGTSVKRMIRLLPAGAFDGTFSANLNSPLYSMCFTPDNKVMIAGNFNSVSGVTKHRIARLLLCLDTTVWDGLSWNNGSPSSEKRIVFNGNYPVLNSVNACSCAISSGISVGVPNGNTLGLVFHYSGLGTLILENNASLFQSEDQITNTGLVVYKRETTPIVKFDYTYWSSPVSGQRLIDVSPDTLSDKFFSFNAASDSWINELPTNVMESGKGYIIRGPQSFSATVPAIYEGFFSGIPNNGMVSVPISITDTSNLIGNPYPSAIDANLFLKLNEKIIDGTLYFWTHNTPIINNEYASNDYASYNLLGGAGTKATNSGINNTIPDGEIAAGQSFFVTSINGGGAAVFNNSMRVVGQNSSFFKSSSPKKLKLNEIEKHRMWLNLTNEEGAFKQVLIGYASGATNDFDSSFDGESFDGNEYLDFYSINQHKNLVIQGRLLPFSETDEIKLGFKVKIAGDFKIKIDHVDGLLANQNVFIEDKLNNSFVDITNGSYAFNTTIGTFDDRFILRYIDKTLTSVEFANNKEFVFVSSKNKMLQINSTKESIDEVVIYNLAGRKIYQKNEINATDLSVLNLLVGHQVLLVKILLQNGQSVTKKIMY</sequence>
<evidence type="ECO:0000313" key="2">
    <source>
        <dbReference type="EMBL" id="SEO47939.1"/>
    </source>
</evidence>
<dbReference type="PANTHER" id="PTHR42754">
    <property type="entry name" value="ENDOGLUCANASE"/>
    <property type="match status" value="1"/>
</dbReference>
<gene>
    <name evidence="2" type="ORF">SAMN04487942_2857</name>
</gene>
<evidence type="ECO:0000256" key="1">
    <source>
        <dbReference type="SAM" id="SignalP"/>
    </source>
</evidence>
<name>A0A1H8Q139_9FLAO</name>
<dbReference type="RefSeq" id="WP_244273295.1">
    <property type="nucleotide sequence ID" value="NZ_CBCSFM010000004.1"/>
</dbReference>
<protein>
    <submittedName>
        <fullName evidence="2">Delta-60 repeat domain-containing protein</fullName>
    </submittedName>
</protein>
<dbReference type="InterPro" id="IPR013431">
    <property type="entry name" value="Delta_60_rpt"/>
</dbReference>
<dbReference type="NCBIfam" id="TIGR02608">
    <property type="entry name" value="delta_60_rpt"/>
    <property type="match status" value="11"/>
</dbReference>
<dbReference type="SUPFAM" id="SSF101898">
    <property type="entry name" value="NHL repeat"/>
    <property type="match status" value="1"/>
</dbReference>
<keyword evidence="1" id="KW-0732">Signal</keyword>
<feature type="signal peptide" evidence="1">
    <location>
        <begin position="1"/>
        <end position="22"/>
    </location>
</feature>
<dbReference type="Pfam" id="PF17164">
    <property type="entry name" value="DUF5122"/>
    <property type="match status" value="13"/>
</dbReference>
<proteinExistence type="predicted"/>
<dbReference type="SUPFAM" id="SSF63829">
    <property type="entry name" value="Calcium-dependent phosphotriesterase"/>
    <property type="match status" value="1"/>
</dbReference>
<dbReference type="EMBL" id="FODN01000007">
    <property type="protein sequence ID" value="SEO47939.1"/>
    <property type="molecule type" value="Genomic_DNA"/>
</dbReference>
<keyword evidence="3" id="KW-1185">Reference proteome</keyword>
<dbReference type="PANTHER" id="PTHR42754:SF1">
    <property type="entry name" value="LIPOPROTEIN"/>
    <property type="match status" value="1"/>
</dbReference>